<comment type="subcellular location">
    <subcellularLocation>
        <location evidence="1">Membrane</location>
    </subcellularLocation>
</comment>
<dbReference type="InterPro" id="IPR012338">
    <property type="entry name" value="Beta-lactam/transpept-like"/>
</dbReference>
<dbReference type="InterPro" id="IPR050515">
    <property type="entry name" value="Beta-lactam/transpept"/>
</dbReference>
<evidence type="ECO:0000259" key="5">
    <source>
        <dbReference type="Pfam" id="PF03717"/>
    </source>
</evidence>
<dbReference type="Gene3D" id="3.90.1310.10">
    <property type="entry name" value="Penicillin-binding protein 2a (Domain 2)"/>
    <property type="match status" value="1"/>
</dbReference>
<dbReference type="Proteomes" id="UP000230088">
    <property type="component" value="Unassembled WGS sequence"/>
</dbReference>
<dbReference type="SUPFAM" id="SSF56601">
    <property type="entry name" value="beta-lactamase/transpeptidase-like"/>
    <property type="match status" value="1"/>
</dbReference>
<keyword evidence="3" id="KW-0812">Transmembrane</keyword>
<proteinExistence type="predicted"/>
<evidence type="ECO:0000313" key="7">
    <source>
        <dbReference type="Proteomes" id="UP000230088"/>
    </source>
</evidence>
<evidence type="ECO:0000259" key="4">
    <source>
        <dbReference type="Pfam" id="PF00905"/>
    </source>
</evidence>
<dbReference type="Gene3D" id="3.40.710.10">
    <property type="entry name" value="DD-peptidase/beta-lactamase superfamily"/>
    <property type="match status" value="1"/>
</dbReference>
<evidence type="ECO:0000256" key="1">
    <source>
        <dbReference type="ARBA" id="ARBA00004370"/>
    </source>
</evidence>
<dbReference type="InterPro" id="IPR036138">
    <property type="entry name" value="PBP_dimer_sf"/>
</dbReference>
<name>A0A2H0YMF6_9BACT</name>
<comment type="caution">
    <text evidence="6">The sequence shown here is derived from an EMBL/GenBank/DDBJ whole genome shotgun (WGS) entry which is preliminary data.</text>
</comment>
<evidence type="ECO:0000256" key="3">
    <source>
        <dbReference type="SAM" id="Phobius"/>
    </source>
</evidence>
<accession>A0A2H0YMF6</accession>
<dbReference type="PANTHER" id="PTHR30627">
    <property type="entry name" value="PEPTIDOGLYCAN D,D-TRANSPEPTIDASE"/>
    <property type="match status" value="1"/>
</dbReference>
<dbReference type="EMBL" id="PEYD01000010">
    <property type="protein sequence ID" value="PIS39687.1"/>
    <property type="molecule type" value="Genomic_DNA"/>
</dbReference>
<keyword evidence="3" id="KW-1133">Transmembrane helix</keyword>
<dbReference type="AlphaFoldDB" id="A0A2H0YMF6"/>
<dbReference type="GO" id="GO:0008658">
    <property type="term" value="F:penicillin binding"/>
    <property type="evidence" value="ECO:0007669"/>
    <property type="project" value="InterPro"/>
</dbReference>
<dbReference type="GO" id="GO:0071555">
    <property type="term" value="P:cell wall organization"/>
    <property type="evidence" value="ECO:0007669"/>
    <property type="project" value="TreeGrafter"/>
</dbReference>
<protein>
    <recommendedName>
        <fullName evidence="8">Penicillin-binding protein 2</fullName>
    </recommendedName>
</protein>
<reference evidence="7" key="1">
    <citation type="submission" date="2017-09" db="EMBL/GenBank/DDBJ databases">
        <title>Depth-based differentiation of microbial function through sediment-hosted aquifers and enrichment of novel symbionts in the deep terrestrial subsurface.</title>
        <authorList>
            <person name="Probst A.J."/>
            <person name="Ladd B."/>
            <person name="Jarett J.K."/>
            <person name="Geller-Mcgrath D.E."/>
            <person name="Sieber C.M.K."/>
            <person name="Emerson J.B."/>
            <person name="Anantharaman K."/>
            <person name="Thomas B.C."/>
            <person name="Malmstrom R."/>
            <person name="Stieglmeier M."/>
            <person name="Klingl A."/>
            <person name="Woyke T."/>
            <person name="Ryan C.M."/>
            <person name="Banfield J.F."/>
        </authorList>
    </citation>
    <scope>NUCLEOTIDE SEQUENCE [LARGE SCALE GENOMIC DNA]</scope>
</reference>
<keyword evidence="2 3" id="KW-0472">Membrane</keyword>
<evidence type="ECO:0008006" key="8">
    <source>
        <dbReference type="Google" id="ProtNLM"/>
    </source>
</evidence>
<gene>
    <name evidence="6" type="ORF">COT33_00695</name>
</gene>
<dbReference type="GO" id="GO:0005886">
    <property type="term" value="C:plasma membrane"/>
    <property type="evidence" value="ECO:0007669"/>
    <property type="project" value="TreeGrafter"/>
</dbReference>
<dbReference type="InterPro" id="IPR005311">
    <property type="entry name" value="PBP_dimer"/>
</dbReference>
<feature type="domain" description="Penicillin-binding protein transpeptidase" evidence="4">
    <location>
        <begin position="284"/>
        <end position="613"/>
    </location>
</feature>
<sequence length="635" mass="72141">MINFKKNRIKFAFREEIEPEEIFLDSLTLKTEDDFFEKKFEVPLSRNVSGGFFIFIIFLLLVLFIWTFKFQVLDHNKFLVLAEKNKFIIDKVKAERGVIYDRNLEQLVFNQPRFDLVVEKNNLPKETMEKLKVIKGVSESVKKNYDYLKNEIEASKEPSLVVSKNLDYQTLLILETRISELPGFKIQNNTVRDYPEGKILSHVLGYKRKNDQTAGLENYYNNVLKEKLGETREERDVAGNLITQKIVSLPESGKSLILALDSQLQKKIYEELGNALENVGVRVGAAAALDPKTGEVLSLVSFPSFDNNLFSKGMSAEDWKLIEKENLLFDNAISGGYQTGSVIKPLEAAAALEEKLISPDKKIDASKGTGKIIIRNRWDPNKFQEFTDWTIHGLTDMRRAIAESVNIYFYTIGGGYGDQEGLGPSRIKKYLEFFGWGNKTGIDLPGESDGFLPDPDWKKRKLGESWYDGDTYNYSIGQGYLKVTPLQVAVSFAPIANSGKLFKPKLVKGILDSNKNLIAETKPEIIREGFIQKENLEVVRQGMRQGVTTNGSCTNWLNSLPFETACKTGTAQTGKIDPIDKKDYFDAWVVVFAPYDNPEIVLVIMVRNVKKAHPTIMPVARSVLEWYFSNKKIKM</sequence>
<evidence type="ECO:0000256" key="2">
    <source>
        <dbReference type="ARBA" id="ARBA00023136"/>
    </source>
</evidence>
<feature type="transmembrane region" description="Helical" evidence="3">
    <location>
        <begin position="48"/>
        <end position="68"/>
    </location>
</feature>
<dbReference type="SUPFAM" id="SSF56519">
    <property type="entry name" value="Penicillin binding protein dimerisation domain"/>
    <property type="match status" value="1"/>
</dbReference>
<evidence type="ECO:0000313" key="6">
    <source>
        <dbReference type="EMBL" id="PIS39687.1"/>
    </source>
</evidence>
<feature type="domain" description="Penicillin-binding protein dimerisation" evidence="5">
    <location>
        <begin position="92"/>
        <end position="244"/>
    </location>
</feature>
<dbReference type="Pfam" id="PF00905">
    <property type="entry name" value="Transpeptidase"/>
    <property type="match status" value="1"/>
</dbReference>
<dbReference type="Pfam" id="PF03717">
    <property type="entry name" value="PBP_dimer"/>
    <property type="match status" value="1"/>
</dbReference>
<dbReference type="InterPro" id="IPR001460">
    <property type="entry name" value="PCN-bd_Tpept"/>
</dbReference>
<organism evidence="6 7">
    <name type="scientific">Candidatus Nealsonbacteria bacterium CG08_land_8_20_14_0_20_38_20</name>
    <dbReference type="NCBI Taxonomy" id="1974705"/>
    <lineage>
        <taxon>Bacteria</taxon>
        <taxon>Candidatus Nealsoniibacteriota</taxon>
    </lineage>
</organism>